<organism evidence="4 5">
    <name type="scientific">Symbiodinium pilosum</name>
    <name type="common">Dinoflagellate</name>
    <dbReference type="NCBI Taxonomy" id="2952"/>
    <lineage>
        <taxon>Eukaryota</taxon>
        <taxon>Sar</taxon>
        <taxon>Alveolata</taxon>
        <taxon>Dinophyceae</taxon>
        <taxon>Suessiales</taxon>
        <taxon>Symbiodiniaceae</taxon>
        <taxon>Symbiodinium</taxon>
    </lineage>
</organism>
<dbReference type="InterPro" id="IPR036291">
    <property type="entry name" value="NAD(P)-bd_dom_sf"/>
</dbReference>
<dbReference type="AlphaFoldDB" id="A0A812Y8S9"/>
<dbReference type="Proteomes" id="UP000649617">
    <property type="component" value="Unassembled WGS sequence"/>
</dbReference>
<keyword evidence="1" id="KW-0040">ANK repeat</keyword>
<dbReference type="SMART" id="SM00248">
    <property type="entry name" value="ANK"/>
    <property type="match status" value="4"/>
</dbReference>
<dbReference type="Pfam" id="PF00023">
    <property type="entry name" value="Ank"/>
    <property type="match status" value="1"/>
</dbReference>
<dbReference type="EMBL" id="CAJNIZ010047260">
    <property type="protein sequence ID" value="CAE7764871.1"/>
    <property type="molecule type" value="Genomic_DNA"/>
</dbReference>
<dbReference type="Pfam" id="PF08240">
    <property type="entry name" value="ADH_N"/>
    <property type="match status" value="1"/>
</dbReference>
<dbReference type="InterPro" id="IPR002110">
    <property type="entry name" value="Ankyrin_rpt"/>
</dbReference>
<accession>A0A812Y8S9</accession>
<dbReference type="PROSITE" id="PS50297">
    <property type="entry name" value="ANK_REP_REGION"/>
    <property type="match status" value="3"/>
</dbReference>
<feature type="compositionally biased region" description="Basic and acidic residues" evidence="2">
    <location>
        <begin position="322"/>
        <end position="341"/>
    </location>
</feature>
<dbReference type="Gene3D" id="1.25.40.20">
    <property type="entry name" value="Ankyrin repeat-containing domain"/>
    <property type="match status" value="2"/>
</dbReference>
<dbReference type="Pfam" id="PF13602">
    <property type="entry name" value="ADH_zinc_N_2"/>
    <property type="match status" value="1"/>
</dbReference>
<dbReference type="Gene3D" id="3.40.50.720">
    <property type="entry name" value="NAD(P)-binding Rossmann-like Domain"/>
    <property type="match status" value="1"/>
</dbReference>
<comment type="caution">
    <text evidence="4">The sequence shown here is derived from an EMBL/GenBank/DDBJ whole genome shotgun (WGS) entry which is preliminary data.</text>
</comment>
<evidence type="ECO:0000256" key="2">
    <source>
        <dbReference type="SAM" id="MobiDB-lite"/>
    </source>
</evidence>
<dbReference type="CDD" id="cd08267">
    <property type="entry name" value="MDR1"/>
    <property type="match status" value="1"/>
</dbReference>
<dbReference type="InterPro" id="IPR013154">
    <property type="entry name" value="ADH-like_N"/>
</dbReference>
<dbReference type="SMART" id="SM00829">
    <property type="entry name" value="PKS_ER"/>
    <property type="match status" value="1"/>
</dbReference>
<feature type="domain" description="Enoyl reductase (ER)" evidence="3">
    <location>
        <begin position="710"/>
        <end position="1035"/>
    </location>
</feature>
<dbReference type="PANTHER" id="PTHR44013">
    <property type="entry name" value="ZINC-TYPE ALCOHOL DEHYDROGENASE-LIKE PROTEIN C16A3.02C"/>
    <property type="match status" value="1"/>
</dbReference>
<feature type="repeat" description="ANK" evidence="1">
    <location>
        <begin position="181"/>
        <end position="213"/>
    </location>
</feature>
<dbReference type="PRINTS" id="PR01415">
    <property type="entry name" value="ANKYRIN"/>
</dbReference>
<dbReference type="InterPro" id="IPR036400">
    <property type="entry name" value="Cyt_B5-like_heme/steroid_sf"/>
</dbReference>
<dbReference type="Gene3D" id="3.90.180.10">
    <property type="entry name" value="Medium-chain alcohol dehydrogenases, catalytic domain"/>
    <property type="match status" value="1"/>
</dbReference>
<dbReference type="SUPFAM" id="SSF50129">
    <property type="entry name" value="GroES-like"/>
    <property type="match status" value="1"/>
</dbReference>
<proteinExistence type="predicted"/>
<dbReference type="PROSITE" id="PS50088">
    <property type="entry name" value="ANK_REPEAT"/>
    <property type="match status" value="3"/>
</dbReference>
<dbReference type="InterPro" id="IPR020843">
    <property type="entry name" value="ER"/>
</dbReference>
<dbReference type="GO" id="GO:0016491">
    <property type="term" value="F:oxidoreductase activity"/>
    <property type="evidence" value="ECO:0007669"/>
    <property type="project" value="InterPro"/>
</dbReference>
<evidence type="ECO:0000313" key="4">
    <source>
        <dbReference type="EMBL" id="CAE7764871.1"/>
    </source>
</evidence>
<dbReference type="SUPFAM" id="SSF48403">
    <property type="entry name" value="Ankyrin repeat"/>
    <property type="match status" value="1"/>
</dbReference>
<dbReference type="InterPro" id="IPR011032">
    <property type="entry name" value="GroES-like_sf"/>
</dbReference>
<dbReference type="OrthoDB" id="899at2759"/>
<dbReference type="Gene3D" id="3.10.120.10">
    <property type="entry name" value="Cytochrome b5-like heme/steroid binding domain"/>
    <property type="match status" value="1"/>
</dbReference>
<dbReference type="SUPFAM" id="SSF55856">
    <property type="entry name" value="Cytochrome b5-like heme/steroid binding domain"/>
    <property type="match status" value="1"/>
</dbReference>
<dbReference type="SUPFAM" id="SSF51735">
    <property type="entry name" value="NAD(P)-binding Rossmann-fold domains"/>
    <property type="match status" value="1"/>
</dbReference>
<protein>
    <submittedName>
        <fullName evidence="4">CEQORH protein</fullName>
    </submittedName>
</protein>
<dbReference type="PANTHER" id="PTHR44013:SF1">
    <property type="entry name" value="ZINC-TYPE ALCOHOL DEHYDROGENASE-LIKE PROTEIN C16A3.02C"/>
    <property type="match status" value="1"/>
</dbReference>
<keyword evidence="5" id="KW-1185">Reference proteome</keyword>
<evidence type="ECO:0000313" key="5">
    <source>
        <dbReference type="Proteomes" id="UP000649617"/>
    </source>
</evidence>
<feature type="repeat" description="ANK" evidence="1">
    <location>
        <begin position="214"/>
        <end position="254"/>
    </location>
</feature>
<evidence type="ECO:0000256" key="1">
    <source>
        <dbReference type="PROSITE-ProRule" id="PRU00023"/>
    </source>
</evidence>
<evidence type="ECO:0000259" key="3">
    <source>
        <dbReference type="SMART" id="SM00829"/>
    </source>
</evidence>
<name>A0A812Y8S9_SYMPI</name>
<gene>
    <name evidence="4" type="primary">CEQORH</name>
    <name evidence="4" type="ORF">SPIL2461_LOCUS22400</name>
</gene>
<dbReference type="InterPro" id="IPR052733">
    <property type="entry name" value="Chloroplast_QOR"/>
</dbReference>
<feature type="repeat" description="ANK" evidence="1">
    <location>
        <begin position="116"/>
        <end position="148"/>
    </location>
</feature>
<feature type="non-terminal residue" evidence="4">
    <location>
        <position position="1"/>
    </location>
</feature>
<dbReference type="InterPro" id="IPR036770">
    <property type="entry name" value="Ankyrin_rpt-contain_sf"/>
</dbReference>
<reference evidence="4" key="1">
    <citation type="submission" date="2021-02" db="EMBL/GenBank/DDBJ databases">
        <authorList>
            <person name="Dougan E. K."/>
            <person name="Rhodes N."/>
            <person name="Thang M."/>
            <person name="Chan C."/>
        </authorList>
    </citation>
    <scope>NUCLEOTIDE SEQUENCE</scope>
</reference>
<dbReference type="Pfam" id="PF12796">
    <property type="entry name" value="Ank_2"/>
    <property type="match status" value="1"/>
</dbReference>
<sequence length="1039" mass="112328">SGSSFWSARSSRVSTTSGSSRICVGPRSSAAESCDKEVVADLSLPEQWETRLANTMTLRTVQNTMKHAHQLLQLLTHRYGSCSPVHISCWEGSLEKVAASTSRSKATVAKLHLRQRELTPLHIAALCGHADVVDFLLDLDADPNLAGVYNYRALHIAASSSPAIVQLLLDAAASPAALTDEADTPLHLACGYQQLPTIELLLEATADPSASNNFGVTPLHSAAATAALEECDVCEARAVLLLCSSGADINARDRQGKTPAAVARMAGGAHSLVTFLQAEAGSAQLGFLLPGSPSHSSHSSSHEAAAMRVKRWASELLTKGGQNRDEQHNEEQRSSHAKELETENAQLKRQVQQLQRDLENARMNVQLLRDSLDLQASKASHPKDDRLSDMEQRLKQACARFQAFEQERQSWEQERQALKRRIEGQVEKSDGVFDLQSLGRFNGVTGPIFMGVCGKVVNVSSSENITVGEGYGRLWAGKDATFALATLSLKPEDANVLDFTLAQFTEDQRKALAGWYKHFTVRYPVVGRLREYDGWDFAEIEKQAEKETPFGLGKEEKAAAVSGADEPVLLRPGEKVKLQGLADDKLDGQIGVLRKLDAATGKFEVVLVDEDSSVLVKPSQIAKVCCEFVHLCAMSLAWTINAIEAATLAVLLLLACCSRRLTCILCLLGAILLGGFEALRGSNLHLSQLTYDSTKVVGRSSMRAAVYTVGEDLGWRMADIPIPHHSSFSALIQVKAVALNPSNFKHPMITATWPFVRHLREDWPVGYDVSGVVLSVGASSGCSVQVGDKVWGISIGVAGEFAVLPCFLTVPIPGKLSFEEAAGLGVAGLTTLMGYERAGLGPDQHVLVVGASGGCGQFGVMLAGAMGARVSGICGAHNVDFVKQLHTGVDAVVDYKHPFQMASLISKGKHFDVIYDTVTSSAPEDPNYEPILGQLRKTNGTYLAIGPCPKPMDQFRAFLDGFTRPFGLNLQREGYDWFFLLPTKSRMLKLNSFFDSGKLTAVPVDSKYDALASDDAIVQAMDRQKSRRAVGKILLTFGS</sequence>
<feature type="region of interest" description="Disordered" evidence="2">
    <location>
        <begin position="318"/>
        <end position="348"/>
    </location>
</feature>